<keyword evidence="7 9" id="KW-0378">Hydrolase</keyword>
<evidence type="ECO:0000256" key="1">
    <source>
        <dbReference type="ARBA" id="ARBA00001638"/>
    </source>
</evidence>
<evidence type="ECO:0000256" key="4">
    <source>
        <dbReference type="ARBA" id="ARBA00011738"/>
    </source>
</evidence>
<feature type="domain" description="HD/PDEase" evidence="8">
    <location>
        <begin position="34"/>
        <end position="152"/>
    </location>
</feature>
<evidence type="ECO:0000256" key="6">
    <source>
        <dbReference type="ARBA" id="ARBA00022723"/>
    </source>
</evidence>
<comment type="subunit">
    <text evidence="4">Homodimer.</text>
</comment>
<dbReference type="SUPFAM" id="SSF109604">
    <property type="entry name" value="HD-domain/PDEase-like"/>
    <property type="match status" value="1"/>
</dbReference>
<evidence type="ECO:0000313" key="9">
    <source>
        <dbReference type="EMBL" id="KKR30096.1"/>
    </source>
</evidence>
<comment type="caution">
    <text evidence="9">The sequence shown here is derived from an EMBL/GenBank/DDBJ whole genome shotgun (WGS) entry which is preliminary data.</text>
</comment>
<dbReference type="GO" id="GO:0005737">
    <property type="term" value="C:cytoplasm"/>
    <property type="evidence" value="ECO:0007669"/>
    <property type="project" value="TreeGrafter"/>
</dbReference>
<dbReference type="SMART" id="SM00471">
    <property type="entry name" value="HDc"/>
    <property type="match status" value="1"/>
</dbReference>
<evidence type="ECO:0000256" key="7">
    <source>
        <dbReference type="ARBA" id="ARBA00022801"/>
    </source>
</evidence>
<dbReference type="InterPro" id="IPR003607">
    <property type="entry name" value="HD/PDEase_dom"/>
</dbReference>
<protein>
    <recommendedName>
        <fullName evidence="5">5'-deoxynucleotidase</fullName>
        <ecNumber evidence="5">3.1.3.89</ecNumber>
    </recommendedName>
</protein>
<dbReference type="FunFam" id="1.10.3210.10:FF:000035">
    <property type="entry name" value="HD family hydrolase"/>
    <property type="match status" value="1"/>
</dbReference>
<comment type="cofactor">
    <cofactor evidence="3">
        <name>Co(2+)</name>
        <dbReference type="ChEBI" id="CHEBI:48828"/>
    </cofactor>
</comment>
<evidence type="ECO:0000256" key="3">
    <source>
        <dbReference type="ARBA" id="ARBA00001941"/>
    </source>
</evidence>
<dbReference type="InterPro" id="IPR006674">
    <property type="entry name" value="HD_domain"/>
</dbReference>
<dbReference type="GO" id="GO:0046872">
    <property type="term" value="F:metal ion binding"/>
    <property type="evidence" value="ECO:0007669"/>
    <property type="project" value="UniProtKB-KW"/>
</dbReference>
<dbReference type="PANTHER" id="PTHR11845">
    <property type="entry name" value="5'-DEOXYNUCLEOTIDASE HDDC2"/>
    <property type="match status" value="1"/>
</dbReference>
<sequence>MDKKQITKLLKLLIRVNSLKDVDRTGWVIKGVKNAESVADHTWGVAFLTLILADPKKLNKEKLLKMTIVHDLGEIIPGDVRWEAGKKVIGSQRKKRKKELDVMKDLFGDYPNGKEYISLLKEFNEQKTPEAKFLKQVEKLEMVLQAYIYEETGRNKKSLIEFWENVEKYLEGTELESIFRELQKMRKNK</sequence>
<dbReference type="Proteomes" id="UP000034793">
    <property type="component" value="Unassembled WGS sequence"/>
</dbReference>
<evidence type="ECO:0000313" key="10">
    <source>
        <dbReference type="Proteomes" id="UP000034793"/>
    </source>
</evidence>
<dbReference type="EC" id="3.1.3.89" evidence="5"/>
<gene>
    <name evidence="9" type="ORF">UT61_C0013G0010</name>
</gene>
<reference evidence="9 10" key="1">
    <citation type="journal article" date="2015" name="Nature">
        <title>rRNA introns, odd ribosomes, and small enigmatic genomes across a large radiation of phyla.</title>
        <authorList>
            <person name="Brown C.T."/>
            <person name="Hug L.A."/>
            <person name="Thomas B.C."/>
            <person name="Sharon I."/>
            <person name="Castelle C.J."/>
            <person name="Singh A."/>
            <person name="Wilkins M.J."/>
            <person name="Williams K.H."/>
            <person name="Banfield J.F."/>
        </authorList>
    </citation>
    <scope>NUCLEOTIDE SEQUENCE [LARGE SCALE GENOMIC DNA]</scope>
</reference>
<proteinExistence type="predicted"/>
<evidence type="ECO:0000256" key="2">
    <source>
        <dbReference type="ARBA" id="ARBA00001936"/>
    </source>
</evidence>
<dbReference type="EMBL" id="LBXL01000013">
    <property type="protein sequence ID" value="KKR30096.1"/>
    <property type="molecule type" value="Genomic_DNA"/>
</dbReference>
<keyword evidence="6" id="KW-0479">Metal-binding</keyword>
<comment type="catalytic activity">
    <reaction evidence="1">
        <text>a 2'-deoxyribonucleoside 5'-phosphate + H2O = a 2'-deoxyribonucleoside + phosphate</text>
        <dbReference type="Rhea" id="RHEA:36167"/>
        <dbReference type="ChEBI" id="CHEBI:15377"/>
        <dbReference type="ChEBI" id="CHEBI:18274"/>
        <dbReference type="ChEBI" id="CHEBI:43474"/>
        <dbReference type="ChEBI" id="CHEBI:65317"/>
        <dbReference type="EC" id="3.1.3.89"/>
    </reaction>
</comment>
<dbReference type="GO" id="GO:0002953">
    <property type="term" value="F:5'-deoxynucleotidase activity"/>
    <property type="evidence" value="ECO:0007669"/>
    <property type="project" value="UniProtKB-EC"/>
</dbReference>
<organism evidence="9 10">
    <name type="scientific">Candidatus Woesebacteria bacterium GW2011_GWA1_39_8</name>
    <dbReference type="NCBI Taxonomy" id="1618552"/>
    <lineage>
        <taxon>Bacteria</taxon>
        <taxon>Candidatus Woeseibacteriota</taxon>
    </lineage>
</organism>
<accession>A0A0G0PYE7</accession>
<comment type="cofactor">
    <cofactor evidence="2">
        <name>Mn(2+)</name>
        <dbReference type="ChEBI" id="CHEBI:29035"/>
    </cofactor>
</comment>
<dbReference type="Pfam" id="PF13023">
    <property type="entry name" value="HD_3"/>
    <property type="match status" value="1"/>
</dbReference>
<name>A0A0G0PYE7_9BACT</name>
<dbReference type="Gene3D" id="1.10.3210.10">
    <property type="entry name" value="Hypothetical protein af1432"/>
    <property type="match status" value="1"/>
</dbReference>
<evidence type="ECO:0000259" key="8">
    <source>
        <dbReference type="SMART" id="SM00471"/>
    </source>
</evidence>
<dbReference type="AlphaFoldDB" id="A0A0G0PYE7"/>
<evidence type="ECO:0000256" key="5">
    <source>
        <dbReference type="ARBA" id="ARBA00012964"/>
    </source>
</evidence>
<dbReference type="InterPro" id="IPR039356">
    <property type="entry name" value="YfbR/HDDC2"/>
</dbReference>
<dbReference type="PANTHER" id="PTHR11845:SF13">
    <property type="entry name" value="5'-DEOXYNUCLEOTIDASE HDDC2"/>
    <property type="match status" value="1"/>
</dbReference>